<dbReference type="Proteomes" id="UP000662939">
    <property type="component" value="Chromosome"/>
</dbReference>
<dbReference type="InterPro" id="IPR018699">
    <property type="entry name" value="DUF2203"/>
</dbReference>
<evidence type="ECO:0000313" key="3">
    <source>
        <dbReference type="Proteomes" id="UP000662939"/>
    </source>
</evidence>
<dbReference type="RefSeq" id="WP_213172702.1">
    <property type="nucleotide sequence ID" value="NZ_CP070496.1"/>
</dbReference>
<gene>
    <name evidence="2" type="ORF">JQS30_07295</name>
</gene>
<name>A0A895XLY2_9ACTN</name>
<feature type="compositionally biased region" description="Basic and acidic residues" evidence="1">
    <location>
        <begin position="1"/>
        <end position="12"/>
    </location>
</feature>
<accession>A0A895XLY2</accession>
<feature type="region of interest" description="Disordered" evidence="1">
    <location>
        <begin position="1"/>
        <end position="22"/>
    </location>
</feature>
<dbReference type="AlphaFoldDB" id="A0A895XLY2"/>
<dbReference type="EMBL" id="CP070496">
    <property type="protein sequence ID" value="QSB06691.1"/>
    <property type="molecule type" value="Genomic_DNA"/>
</dbReference>
<dbReference type="Pfam" id="PF09969">
    <property type="entry name" value="DUF2203"/>
    <property type="match status" value="1"/>
</dbReference>
<proteinExistence type="predicted"/>
<organism evidence="2 3">
    <name type="scientific">Natronoglycomyces albus</name>
    <dbReference type="NCBI Taxonomy" id="2811108"/>
    <lineage>
        <taxon>Bacteria</taxon>
        <taxon>Bacillati</taxon>
        <taxon>Actinomycetota</taxon>
        <taxon>Actinomycetes</taxon>
        <taxon>Glycomycetales</taxon>
        <taxon>Glycomycetaceae</taxon>
        <taxon>Natronoglycomyces</taxon>
    </lineage>
</organism>
<reference evidence="2" key="1">
    <citation type="submission" date="2021-02" db="EMBL/GenBank/DDBJ databases">
        <title>Natronoglycomyces albus gen. nov., sp. nov, a haloalkaliphilic actinobacterium from a soda solonchak soil.</title>
        <authorList>
            <person name="Sorokin D.Y."/>
            <person name="Khijniak T.V."/>
            <person name="Zakharycheva A.P."/>
            <person name="Boueva O.V."/>
            <person name="Ariskina E.V."/>
            <person name="Hahnke R.L."/>
            <person name="Bunk B."/>
            <person name="Sproer C."/>
            <person name="Schumann P."/>
            <person name="Evtushenko L.I."/>
            <person name="Kublanov I.V."/>
        </authorList>
    </citation>
    <scope>NUCLEOTIDE SEQUENCE</scope>
    <source>
        <strain evidence="2">DSM 106290</strain>
    </source>
</reference>
<evidence type="ECO:0000313" key="2">
    <source>
        <dbReference type="EMBL" id="QSB06691.1"/>
    </source>
</evidence>
<protein>
    <submittedName>
        <fullName evidence="2">DUF2203 domain-containing protein</fullName>
    </submittedName>
</protein>
<keyword evidence="3" id="KW-1185">Reference proteome</keyword>
<dbReference type="KEGG" id="nav:JQS30_07295"/>
<sequence>MSEKPGNDDGAHELNGAGIDGIENENLEPKFTLEEARRLMPLVREKAAQIVKLRGDLAELAHAIHTGADEAEGGLAEVKALEAHLNEAVAWFPEHGIDVKGVAPLLIDFPSTLEGRSVQLCWLEGERELRWYHRSELGFVGRRPLGE</sequence>
<evidence type="ECO:0000256" key="1">
    <source>
        <dbReference type="SAM" id="MobiDB-lite"/>
    </source>
</evidence>